<gene>
    <name evidence="2" type="ORF">SDC9_80268</name>
</gene>
<protein>
    <submittedName>
        <fullName evidence="2">Uncharacterized protein</fullName>
    </submittedName>
</protein>
<feature type="compositionally biased region" description="Basic and acidic residues" evidence="1">
    <location>
        <begin position="90"/>
        <end position="106"/>
    </location>
</feature>
<sequence length="115" mass="13052">MAAEVLDDHPVDLRGRDARAHSLDDPHRVHPHRVMDRCADQRRHGEQRDPSEKDRASSQNVAGAPGRDQHHAEGQRVARQHPLHVGVRSTEARLDARQGHVDGADRHHGHRQNRQ</sequence>
<dbReference type="AlphaFoldDB" id="A0A644YYL0"/>
<comment type="caution">
    <text evidence="2">The sequence shown here is derived from an EMBL/GenBank/DDBJ whole genome shotgun (WGS) entry which is preliminary data.</text>
</comment>
<name>A0A644YYL0_9ZZZZ</name>
<evidence type="ECO:0000256" key="1">
    <source>
        <dbReference type="SAM" id="MobiDB-lite"/>
    </source>
</evidence>
<dbReference type="EMBL" id="VSSQ01006732">
    <property type="protein sequence ID" value="MPM33690.1"/>
    <property type="molecule type" value="Genomic_DNA"/>
</dbReference>
<accession>A0A644YYL0</accession>
<feature type="region of interest" description="Disordered" evidence="1">
    <location>
        <begin position="1"/>
        <end position="115"/>
    </location>
</feature>
<organism evidence="2">
    <name type="scientific">bioreactor metagenome</name>
    <dbReference type="NCBI Taxonomy" id="1076179"/>
    <lineage>
        <taxon>unclassified sequences</taxon>
        <taxon>metagenomes</taxon>
        <taxon>ecological metagenomes</taxon>
    </lineage>
</organism>
<feature type="compositionally biased region" description="Basic and acidic residues" evidence="1">
    <location>
        <begin position="1"/>
        <end position="56"/>
    </location>
</feature>
<proteinExistence type="predicted"/>
<feature type="compositionally biased region" description="Basic and acidic residues" evidence="1">
    <location>
        <begin position="67"/>
        <end position="76"/>
    </location>
</feature>
<reference evidence="2" key="1">
    <citation type="submission" date="2019-08" db="EMBL/GenBank/DDBJ databases">
        <authorList>
            <person name="Kucharzyk K."/>
            <person name="Murdoch R.W."/>
            <person name="Higgins S."/>
            <person name="Loffler F."/>
        </authorList>
    </citation>
    <scope>NUCLEOTIDE SEQUENCE</scope>
</reference>
<evidence type="ECO:0000313" key="2">
    <source>
        <dbReference type="EMBL" id="MPM33690.1"/>
    </source>
</evidence>